<feature type="non-terminal residue" evidence="1">
    <location>
        <position position="1"/>
    </location>
</feature>
<accession>X0S0Y1</accession>
<dbReference type="Gene3D" id="3.40.630.30">
    <property type="match status" value="1"/>
</dbReference>
<gene>
    <name evidence="1" type="ORF">S01H1_05598</name>
</gene>
<organism evidence="1">
    <name type="scientific">marine sediment metagenome</name>
    <dbReference type="NCBI Taxonomy" id="412755"/>
    <lineage>
        <taxon>unclassified sequences</taxon>
        <taxon>metagenomes</taxon>
        <taxon>ecological metagenomes</taxon>
    </lineage>
</organism>
<dbReference type="EMBL" id="BARS01002912">
    <property type="protein sequence ID" value="GAF74714.1"/>
    <property type="molecule type" value="Genomic_DNA"/>
</dbReference>
<dbReference type="PANTHER" id="PTHR47017:SF1">
    <property type="entry name" value="ACYL-COA"/>
    <property type="match status" value="1"/>
</dbReference>
<evidence type="ECO:0008006" key="2">
    <source>
        <dbReference type="Google" id="ProtNLM"/>
    </source>
</evidence>
<dbReference type="Pfam" id="PF04339">
    <property type="entry name" value="FemAB_like"/>
    <property type="match status" value="1"/>
</dbReference>
<sequence>LCKYLKDSFFTGLADGYRHRLVFVAAFDKKNSDSPLGMSLLVRKRDQLFGRYWGSSKEVNHLHFNACYYSPIEWAIANGIKRFDPGMGGHHKIRRGFMAIGNHSLHRFFDQRLDHIMKAHIGEINRLEQEHIDALNLELPFARKNS</sequence>
<dbReference type="AlphaFoldDB" id="X0S0Y1"/>
<name>X0S0Y1_9ZZZZ</name>
<comment type="caution">
    <text evidence="1">The sequence shown here is derived from an EMBL/GenBank/DDBJ whole genome shotgun (WGS) entry which is preliminary data.</text>
</comment>
<evidence type="ECO:0000313" key="1">
    <source>
        <dbReference type="EMBL" id="GAF74714.1"/>
    </source>
</evidence>
<dbReference type="PANTHER" id="PTHR47017">
    <property type="entry name" value="ACYL-COA"/>
    <property type="match status" value="1"/>
</dbReference>
<protein>
    <recommendedName>
        <fullName evidence="2">BioF2-like acetyltransferase domain-containing protein</fullName>
    </recommendedName>
</protein>
<dbReference type="InterPro" id="IPR016181">
    <property type="entry name" value="Acyl_CoA_acyltransferase"/>
</dbReference>
<proteinExistence type="predicted"/>
<dbReference type="SUPFAM" id="SSF55729">
    <property type="entry name" value="Acyl-CoA N-acyltransferases (Nat)"/>
    <property type="match status" value="1"/>
</dbReference>
<dbReference type="InterPro" id="IPR007434">
    <property type="entry name" value="FemAB-like"/>
</dbReference>
<reference evidence="1" key="1">
    <citation type="journal article" date="2014" name="Front. Microbiol.">
        <title>High frequency of phylogenetically diverse reductive dehalogenase-homologous genes in deep subseafloor sedimentary metagenomes.</title>
        <authorList>
            <person name="Kawai M."/>
            <person name="Futagami T."/>
            <person name="Toyoda A."/>
            <person name="Takaki Y."/>
            <person name="Nishi S."/>
            <person name="Hori S."/>
            <person name="Arai W."/>
            <person name="Tsubouchi T."/>
            <person name="Morono Y."/>
            <person name="Uchiyama I."/>
            <person name="Ito T."/>
            <person name="Fujiyama A."/>
            <person name="Inagaki F."/>
            <person name="Takami H."/>
        </authorList>
    </citation>
    <scope>NUCLEOTIDE SEQUENCE</scope>
    <source>
        <strain evidence="1">Expedition CK06-06</strain>
    </source>
</reference>